<dbReference type="PANTHER" id="PTHR21292">
    <property type="entry name" value="EXOCYST COMPLEX COMPONENT SEC6-RELATED"/>
    <property type="match status" value="1"/>
</dbReference>
<dbReference type="Proteomes" id="UP000694397">
    <property type="component" value="Chromosome 15"/>
</dbReference>
<feature type="coiled-coil region" evidence="2">
    <location>
        <begin position="559"/>
        <end position="586"/>
    </location>
</feature>
<sequence length="684" mass="79001">MFVFTLTSDFRCLETVVKIWFCLKFFSTRFFTSSHKNEESTDTVMGNSSSQGGTRRGSSPVLTRSIQLNEPLQQPLLMQAIQDNDTPEDPGTLPSVMEINNLIESKRLKEAHQYLLSFRHEVEIEKKGEGTPSTQQNNKMKDLRLLYSALRDKMKNVVKDSSNQTSCSSDLLLQVVQIIQEEEKREGSPGSAGWNWRDTWKEAVREGVRDKIKSVPLDTKEQKKSWLAVHLGLLRKTTMEDLENVKNHLKASYPPSFNVLNTYVESYHESIAQHLKDIPQKDLEAKDCYALLDWIVNCYESEKMMGSPTLQLDVSIGSMSLSLGDSFLNQIKDKCCDLIRDEFDTMMKNLIEMECEKTWGCKEPETMPTHYHSEIHCHICLTMNGYIKNVQEIDPELSKRVLCVCLETLKPFPHRLRQAFDQWYSSTHKDGFDLQASLHRTACINSCISIKEHLETYRESSPQQVEQLGQEMDEGVDQLGKTMMEQFQKDIEPFFKKLMTQRWLTKKNDFYHILRRMKELSQLCKGMKPPYVQTFVNKAHYHVVWSYVSQLMNSNYTCKNKYKRAAAQIKAELRELQNIFTELNSNLNWLSPLGDHLFNIIEKEKPQDIKTSLQDLVKDYPDISGNHVAAVLRFQGMGCRQKYAILNHFNELKNGTTDTADQNGGLFNKIHVPRSDLFCCLPVS</sequence>
<dbReference type="OrthoDB" id="190098at2759"/>
<dbReference type="InterPro" id="IPR010326">
    <property type="entry name" value="EXOC3/Sec6"/>
</dbReference>
<reference evidence="4" key="3">
    <citation type="submission" date="2025-09" db="UniProtKB">
        <authorList>
            <consortium name="Ensembl"/>
        </authorList>
    </citation>
    <scope>IDENTIFICATION</scope>
</reference>
<dbReference type="Ensembl" id="ENSSFOT00015022343.2">
    <property type="protein sequence ID" value="ENSSFOP00015022097.2"/>
    <property type="gene ID" value="ENSSFOG00015014222.2"/>
</dbReference>
<dbReference type="GO" id="GO:0051601">
    <property type="term" value="P:exocyst localization"/>
    <property type="evidence" value="ECO:0007669"/>
    <property type="project" value="TreeGrafter"/>
</dbReference>
<dbReference type="AlphaFoldDB" id="A0A8C9RXC7"/>
<dbReference type="InterPro" id="IPR042532">
    <property type="entry name" value="EXOC3/Sec6_C"/>
</dbReference>
<proteinExistence type="inferred from homology"/>
<feature type="compositionally biased region" description="Low complexity" evidence="3">
    <location>
        <begin position="46"/>
        <end position="59"/>
    </location>
</feature>
<name>A0A8C9RXC7_SCLFO</name>
<feature type="region of interest" description="Disordered" evidence="3">
    <location>
        <begin position="37"/>
        <end position="60"/>
    </location>
</feature>
<dbReference type="GO" id="GO:0000145">
    <property type="term" value="C:exocyst"/>
    <property type="evidence" value="ECO:0007669"/>
    <property type="project" value="InterPro"/>
</dbReference>
<keyword evidence="5" id="KW-1185">Reference proteome</keyword>
<dbReference type="GeneTree" id="ENSGT01030000234613"/>
<protein>
    <submittedName>
        <fullName evidence="4">Exocyst complex component 3-like</fullName>
    </submittedName>
</protein>
<evidence type="ECO:0000256" key="1">
    <source>
        <dbReference type="ARBA" id="ARBA00009447"/>
    </source>
</evidence>
<evidence type="ECO:0000256" key="2">
    <source>
        <dbReference type="SAM" id="Coils"/>
    </source>
</evidence>
<dbReference type="Gene3D" id="1.10.357.70">
    <property type="entry name" value="Exocyst complex component Sec6, C-terminal domain"/>
    <property type="match status" value="1"/>
</dbReference>
<reference evidence="4" key="2">
    <citation type="submission" date="2025-08" db="UniProtKB">
        <authorList>
            <consortium name="Ensembl"/>
        </authorList>
    </citation>
    <scope>IDENTIFICATION</scope>
</reference>
<evidence type="ECO:0000256" key="3">
    <source>
        <dbReference type="SAM" id="MobiDB-lite"/>
    </source>
</evidence>
<dbReference type="GO" id="GO:0000149">
    <property type="term" value="F:SNARE binding"/>
    <property type="evidence" value="ECO:0007669"/>
    <property type="project" value="TreeGrafter"/>
</dbReference>
<evidence type="ECO:0000313" key="5">
    <source>
        <dbReference type="Proteomes" id="UP000694397"/>
    </source>
</evidence>
<dbReference type="PANTHER" id="PTHR21292:SF7">
    <property type="entry name" value="EXOCYST COMPLEX COMPONENT 3-LIKE 2"/>
    <property type="match status" value="1"/>
</dbReference>
<comment type="similarity">
    <text evidence="1">Belongs to the SEC6 family.</text>
</comment>
<dbReference type="GO" id="GO:0006887">
    <property type="term" value="P:exocytosis"/>
    <property type="evidence" value="ECO:0007669"/>
    <property type="project" value="InterPro"/>
</dbReference>
<keyword evidence="2" id="KW-0175">Coiled coil</keyword>
<organism evidence="4 5">
    <name type="scientific">Scleropages formosus</name>
    <name type="common">Asian bonytongue</name>
    <name type="synonym">Osteoglossum formosum</name>
    <dbReference type="NCBI Taxonomy" id="113540"/>
    <lineage>
        <taxon>Eukaryota</taxon>
        <taxon>Metazoa</taxon>
        <taxon>Chordata</taxon>
        <taxon>Craniata</taxon>
        <taxon>Vertebrata</taxon>
        <taxon>Euteleostomi</taxon>
        <taxon>Actinopterygii</taxon>
        <taxon>Neopterygii</taxon>
        <taxon>Teleostei</taxon>
        <taxon>Osteoglossocephala</taxon>
        <taxon>Osteoglossomorpha</taxon>
        <taxon>Osteoglossiformes</taxon>
        <taxon>Osteoglossidae</taxon>
        <taxon>Scleropages</taxon>
    </lineage>
</organism>
<gene>
    <name evidence="4" type="primary">LOC108919368</name>
</gene>
<dbReference type="Pfam" id="PF06046">
    <property type="entry name" value="Sec6"/>
    <property type="match status" value="1"/>
</dbReference>
<evidence type="ECO:0000313" key="4">
    <source>
        <dbReference type="Ensembl" id="ENSSFOP00015022097.2"/>
    </source>
</evidence>
<reference evidence="4 5" key="1">
    <citation type="submission" date="2019-04" db="EMBL/GenBank/DDBJ databases">
        <authorList>
            <consortium name="Wellcome Sanger Institute Data Sharing"/>
        </authorList>
    </citation>
    <scope>NUCLEOTIDE SEQUENCE [LARGE SCALE GENOMIC DNA]</scope>
</reference>
<accession>A0A8C9RXC7</accession>